<gene>
    <name evidence="2" type="ORF">Plil01_000350300</name>
</gene>
<evidence type="ECO:0000313" key="2">
    <source>
        <dbReference type="EMBL" id="GMF12969.1"/>
    </source>
</evidence>
<feature type="region of interest" description="Disordered" evidence="1">
    <location>
        <begin position="91"/>
        <end position="146"/>
    </location>
</feature>
<dbReference type="EMBL" id="BSXW01000137">
    <property type="protein sequence ID" value="GMF12969.1"/>
    <property type="molecule type" value="Genomic_DNA"/>
</dbReference>
<comment type="caution">
    <text evidence="2">The sequence shown here is derived from an EMBL/GenBank/DDBJ whole genome shotgun (WGS) entry which is preliminary data.</text>
</comment>
<dbReference type="Gene3D" id="1.25.40.10">
    <property type="entry name" value="Tetratricopeptide repeat domain"/>
    <property type="match status" value="1"/>
</dbReference>
<dbReference type="AlphaFoldDB" id="A0A9W6TF58"/>
<dbReference type="InterPro" id="IPR011990">
    <property type="entry name" value="TPR-like_helical_dom_sf"/>
</dbReference>
<feature type="compositionally biased region" description="Low complexity" evidence="1">
    <location>
        <begin position="112"/>
        <end position="133"/>
    </location>
</feature>
<evidence type="ECO:0000313" key="3">
    <source>
        <dbReference type="Proteomes" id="UP001165083"/>
    </source>
</evidence>
<dbReference type="OrthoDB" id="185373at2759"/>
<accession>A0A9W6TF58</accession>
<organism evidence="2 3">
    <name type="scientific">Phytophthora lilii</name>
    <dbReference type="NCBI Taxonomy" id="2077276"/>
    <lineage>
        <taxon>Eukaryota</taxon>
        <taxon>Sar</taxon>
        <taxon>Stramenopiles</taxon>
        <taxon>Oomycota</taxon>
        <taxon>Peronosporomycetes</taxon>
        <taxon>Peronosporales</taxon>
        <taxon>Peronosporaceae</taxon>
        <taxon>Phytophthora</taxon>
    </lineage>
</organism>
<keyword evidence="3" id="KW-1185">Reference proteome</keyword>
<reference evidence="2" key="1">
    <citation type="submission" date="2023-04" db="EMBL/GenBank/DDBJ databases">
        <title>Phytophthora lilii NBRC 32176.</title>
        <authorList>
            <person name="Ichikawa N."/>
            <person name="Sato H."/>
            <person name="Tonouchi N."/>
        </authorList>
    </citation>
    <scope>NUCLEOTIDE SEQUENCE</scope>
    <source>
        <strain evidence="2">NBRC 32176</strain>
    </source>
</reference>
<proteinExistence type="predicted"/>
<feature type="compositionally biased region" description="Basic and acidic residues" evidence="1">
    <location>
        <begin position="134"/>
        <end position="146"/>
    </location>
</feature>
<name>A0A9W6TF58_9STRA</name>
<evidence type="ECO:0000256" key="1">
    <source>
        <dbReference type="SAM" id="MobiDB-lite"/>
    </source>
</evidence>
<sequence length="277" mass="29032">MRTYSPDHQNAPQFAPYQFPKTPSILSPCHCSTHGIISTRISSLLVVATSPITFLTPLNAHAAPHVAALAAPPAAPPAGVARLRAGADGGRVAAGAGDRAAPPRRGPGAAGGAAVAARRAAAAAPGRAAGAPEAEPRPRAARLRDPARRAGNQAVVLDLPAYDALLTALLAAKRVEEAAEILREVVGGDDVCPTEQTFLPVLVELVKAREYDEATELMTRGQTRGVEFTSETFHPLLVLAEKDTASTDSLIKFLSFVEDSWEEYKVGNVADRRTNVA</sequence>
<feature type="compositionally biased region" description="Low complexity" evidence="1">
    <location>
        <begin position="91"/>
        <end position="100"/>
    </location>
</feature>
<dbReference type="Proteomes" id="UP001165083">
    <property type="component" value="Unassembled WGS sequence"/>
</dbReference>
<protein>
    <submittedName>
        <fullName evidence="2">Unnamed protein product</fullName>
    </submittedName>
</protein>